<feature type="domain" description="HpcH/HpaI aldolase/citrate lyase" evidence="4">
    <location>
        <begin position="29"/>
        <end position="257"/>
    </location>
</feature>
<comment type="caution">
    <text evidence="5">The sequence shown here is derived from an EMBL/GenBank/DDBJ whole genome shotgun (WGS) entry which is preliminary data.</text>
</comment>
<proteinExistence type="inferred from homology"/>
<keyword evidence="2" id="KW-0479">Metal-binding</keyword>
<dbReference type="PANTHER" id="PTHR30502">
    <property type="entry name" value="2-KETO-3-DEOXY-L-RHAMNONATE ALDOLASE"/>
    <property type="match status" value="1"/>
</dbReference>
<name>A0A3R8JRF6_9FIRM</name>
<dbReference type="InterPro" id="IPR050251">
    <property type="entry name" value="HpcH-HpaI_aldolase"/>
</dbReference>
<evidence type="ECO:0000313" key="6">
    <source>
        <dbReference type="Proteomes" id="UP000274920"/>
    </source>
</evidence>
<dbReference type="PANTHER" id="PTHR30502:SF0">
    <property type="entry name" value="PHOSPHOENOLPYRUVATE CARBOXYLASE FAMILY PROTEIN"/>
    <property type="match status" value="1"/>
</dbReference>
<accession>A0A3R8JRF6</accession>
<organism evidence="5 6">
    <name type="scientific">Schaedlerella arabinosiphila</name>
    <dbReference type="NCBI Taxonomy" id="2044587"/>
    <lineage>
        <taxon>Bacteria</taxon>
        <taxon>Bacillati</taxon>
        <taxon>Bacillota</taxon>
        <taxon>Clostridia</taxon>
        <taxon>Lachnospirales</taxon>
        <taxon>Lachnospiraceae</taxon>
        <taxon>Schaedlerella</taxon>
    </lineage>
</organism>
<keyword evidence="3" id="KW-0456">Lyase</keyword>
<evidence type="ECO:0000259" key="4">
    <source>
        <dbReference type="Pfam" id="PF03328"/>
    </source>
</evidence>
<evidence type="ECO:0000313" key="5">
    <source>
        <dbReference type="EMBL" id="RRK33984.1"/>
    </source>
</evidence>
<comment type="similarity">
    <text evidence="1">Belongs to the HpcH/HpaI aldolase family.</text>
</comment>
<evidence type="ECO:0000256" key="3">
    <source>
        <dbReference type="ARBA" id="ARBA00023239"/>
    </source>
</evidence>
<dbReference type="Proteomes" id="UP000274920">
    <property type="component" value="Unassembled WGS sequence"/>
</dbReference>
<dbReference type="GO" id="GO:0016832">
    <property type="term" value="F:aldehyde-lyase activity"/>
    <property type="evidence" value="ECO:0007669"/>
    <property type="project" value="TreeGrafter"/>
</dbReference>
<dbReference type="Gene3D" id="3.20.20.60">
    <property type="entry name" value="Phosphoenolpyruvate-binding domains"/>
    <property type="match status" value="1"/>
</dbReference>
<dbReference type="InterPro" id="IPR005000">
    <property type="entry name" value="Aldolase/citrate-lyase_domain"/>
</dbReference>
<dbReference type="InterPro" id="IPR040442">
    <property type="entry name" value="Pyrv_kinase-like_dom_sf"/>
</dbReference>
<dbReference type="Pfam" id="PF03328">
    <property type="entry name" value="HpcH_HpaI"/>
    <property type="match status" value="1"/>
</dbReference>
<dbReference type="GO" id="GO:0046872">
    <property type="term" value="F:metal ion binding"/>
    <property type="evidence" value="ECO:0007669"/>
    <property type="project" value="UniProtKB-KW"/>
</dbReference>
<dbReference type="SUPFAM" id="SSF51621">
    <property type="entry name" value="Phosphoenolpyruvate/pyruvate domain"/>
    <property type="match status" value="1"/>
</dbReference>
<evidence type="ECO:0000256" key="1">
    <source>
        <dbReference type="ARBA" id="ARBA00005568"/>
    </source>
</evidence>
<dbReference type="InterPro" id="IPR015813">
    <property type="entry name" value="Pyrv/PenolPyrv_kinase-like_dom"/>
</dbReference>
<dbReference type="EMBL" id="RHJS01000002">
    <property type="protein sequence ID" value="RRK33984.1"/>
    <property type="molecule type" value="Genomic_DNA"/>
</dbReference>
<gene>
    <name evidence="5" type="ORF">EBB54_23495</name>
</gene>
<protein>
    <submittedName>
        <fullName evidence="5">2,4-dihydroxyhept-2-ene-1,7-dioic acid aldolase</fullName>
    </submittedName>
</protein>
<dbReference type="AlphaFoldDB" id="A0A3R8JRF6"/>
<keyword evidence="6" id="KW-1185">Reference proteome</keyword>
<dbReference type="GO" id="GO:0005737">
    <property type="term" value="C:cytoplasm"/>
    <property type="evidence" value="ECO:0007669"/>
    <property type="project" value="TreeGrafter"/>
</dbReference>
<reference evidence="5" key="1">
    <citation type="submission" date="2018-10" db="EMBL/GenBank/DDBJ databases">
        <title>Schaedlerella arabinophila gen. nov. sp. nov., isolated from the mouse intestinal tract and comparative analysis with the genome of the closely related altered Schaedler flora strain ASF502.</title>
        <authorList>
            <person name="Miyake S."/>
            <person name="Soh M."/>
            <person name="Seedorf H."/>
        </authorList>
    </citation>
    <scope>NUCLEOTIDE SEQUENCE [LARGE SCALE GENOMIC DNA]</scope>
    <source>
        <strain evidence="5">DSM 106076</strain>
    </source>
</reference>
<sequence length="272" mass="30093">MKNKIYENHLKEIMRERPVFGVTIYSGCPQFIELLGYAGFDFAFIDAEHCPWETTGLHEAVLAARSVGISPLVRVTSPDMIEIRKALEMGAEGVIVPHVRTVEEMEICVKGAKFPPIGRRGFDVNVRAAQYGFDLGGVEFYEEANRTELVIPMAEDFEFTDQLDEMMSVQGIDAINFGPADFSMSLNCKSNTSGENSFYDLNDSPADVAMKEIIAKARSKEIGVMAPAVPPTYENAKKLIDKGVNMVIMGNDLGNYAAALKTIRDETLAKFK</sequence>
<dbReference type="RefSeq" id="WP_243127900.1">
    <property type="nucleotide sequence ID" value="NZ_RHJS01000002.1"/>
</dbReference>
<evidence type="ECO:0000256" key="2">
    <source>
        <dbReference type="ARBA" id="ARBA00022723"/>
    </source>
</evidence>